<proteinExistence type="predicted"/>
<dbReference type="SUPFAM" id="SSF53649">
    <property type="entry name" value="Alkaline phosphatase-like"/>
    <property type="match status" value="1"/>
</dbReference>
<keyword evidence="4 6" id="KW-1133">Transmembrane helix</keyword>
<feature type="transmembrane region" description="Helical" evidence="6">
    <location>
        <begin position="26"/>
        <end position="47"/>
    </location>
</feature>
<keyword evidence="3 6" id="KW-0812">Transmembrane</keyword>
<name>A0A6S6SDD6_9GAMM</name>
<sequence>MSMILSGLTASVCYVMSNQHGQTSNCSLKAIVLVFALAMCIYSVCLLTFQRPVFALITSLCLLGVVLIVNKTKMNTLREPLVASDLLMYAQVFRFPRLYLPFLNITSMIVLAIALPVIIGVALYVEERQDIHYPVIILLVLTSGAVFFWMAKSLKISSDITKDYPRLGLLACLAAYFVQSFAVTNRQNFEDILANNVLPVGADDAELADIVVIQSESFFDVRRLTHDIRWDILETYDEFCTEAHHTGKLNVPAWGANTLRTEFSFLSGMKNRDLGLYRYYPYFFMQQPNILTLPKLLQEKGYKTICIHPYEKDFFGRHQVFETLGFDEFIDIQHFHDADRFGPYVSDASVANKITALLESSDQPTFVFAITMENHGPLYLEDIEESEIEALTSKTAGKIDRDLAIYTRHIENTDAMLKQLKAYFTRTKKPALLGFYGDHLPALSGCFDAYGFTSNDSDYFIWSNYIEAQSEKCDCAIEQLPSFIVELVNSAKKMA</sequence>
<evidence type="ECO:0000256" key="6">
    <source>
        <dbReference type="SAM" id="Phobius"/>
    </source>
</evidence>
<evidence type="ECO:0000256" key="2">
    <source>
        <dbReference type="ARBA" id="ARBA00022475"/>
    </source>
</evidence>
<dbReference type="InterPro" id="IPR017850">
    <property type="entry name" value="Alkaline_phosphatase_core_sf"/>
</dbReference>
<feature type="transmembrane region" description="Helical" evidence="6">
    <location>
        <begin position="53"/>
        <end position="70"/>
    </location>
</feature>
<evidence type="ECO:0000256" key="1">
    <source>
        <dbReference type="ARBA" id="ARBA00004651"/>
    </source>
</evidence>
<dbReference type="CDD" id="cd16015">
    <property type="entry name" value="LTA_synthase"/>
    <property type="match status" value="1"/>
</dbReference>
<dbReference type="InterPro" id="IPR050448">
    <property type="entry name" value="OpgB/LTA_synthase_biosynth"/>
</dbReference>
<evidence type="ECO:0000256" key="3">
    <source>
        <dbReference type="ARBA" id="ARBA00022692"/>
    </source>
</evidence>
<dbReference type="InterPro" id="IPR000917">
    <property type="entry name" value="Sulfatase_N"/>
</dbReference>
<keyword evidence="5 6" id="KW-0472">Membrane</keyword>
<gene>
    <name evidence="8" type="ORF">HELGO_WM33500</name>
</gene>
<feature type="transmembrane region" description="Helical" evidence="6">
    <location>
        <begin position="98"/>
        <end position="125"/>
    </location>
</feature>
<feature type="transmembrane region" description="Helical" evidence="6">
    <location>
        <begin position="131"/>
        <end position="151"/>
    </location>
</feature>
<evidence type="ECO:0000256" key="4">
    <source>
        <dbReference type="ARBA" id="ARBA00022989"/>
    </source>
</evidence>
<dbReference type="Gene3D" id="3.40.720.10">
    <property type="entry name" value="Alkaline Phosphatase, subunit A"/>
    <property type="match status" value="1"/>
</dbReference>
<protein>
    <submittedName>
        <fullName evidence="8">Capsular polysaccharide biosynthesis protein WcbQ</fullName>
    </submittedName>
</protein>
<dbReference type="PANTHER" id="PTHR47371">
    <property type="entry name" value="LIPOTEICHOIC ACID SYNTHASE"/>
    <property type="match status" value="1"/>
</dbReference>
<feature type="domain" description="Sulfatase N-terminal" evidence="7">
    <location>
        <begin position="210"/>
        <end position="469"/>
    </location>
</feature>
<reference evidence="8" key="1">
    <citation type="submission" date="2020-01" db="EMBL/GenBank/DDBJ databases">
        <authorList>
            <person name="Meier V. D."/>
            <person name="Meier V D."/>
        </authorList>
    </citation>
    <scope>NUCLEOTIDE SEQUENCE</scope>
    <source>
        <strain evidence="8">HLG_WM_MAG_07</strain>
    </source>
</reference>
<dbReference type="AlphaFoldDB" id="A0A6S6SDD6"/>
<dbReference type="GO" id="GO:0005886">
    <property type="term" value="C:plasma membrane"/>
    <property type="evidence" value="ECO:0007669"/>
    <property type="project" value="UniProtKB-SubCell"/>
</dbReference>
<evidence type="ECO:0000256" key="5">
    <source>
        <dbReference type="ARBA" id="ARBA00023136"/>
    </source>
</evidence>
<keyword evidence="2" id="KW-1003">Cell membrane</keyword>
<accession>A0A6S6SDD6</accession>
<evidence type="ECO:0000313" key="8">
    <source>
        <dbReference type="EMBL" id="CAA6807976.1"/>
    </source>
</evidence>
<dbReference type="PANTHER" id="PTHR47371:SF3">
    <property type="entry name" value="PHOSPHOGLYCEROL TRANSFERASE I"/>
    <property type="match status" value="1"/>
</dbReference>
<dbReference type="EMBL" id="CACVAY010000035">
    <property type="protein sequence ID" value="CAA6807976.1"/>
    <property type="molecule type" value="Genomic_DNA"/>
</dbReference>
<feature type="transmembrane region" description="Helical" evidence="6">
    <location>
        <begin position="163"/>
        <end position="182"/>
    </location>
</feature>
<dbReference type="Pfam" id="PF00884">
    <property type="entry name" value="Sulfatase"/>
    <property type="match status" value="1"/>
</dbReference>
<comment type="subcellular location">
    <subcellularLocation>
        <location evidence="1">Cell membrane</location>
        <topology evidence="1">Multi-pass membrane protein</topology>
    </subcellularLocation>
</comment>
<evidence type="ECO:0000259" key="7">
    <source>
        <dbReference type="Pfam" id="PF00884"/>
    </source>
</evidence>
<organism evidence="8">
    <name type="scientific">uncultured Thiotrichaceae bacterium</name>
    <dbReference type="NCBI Taxonomy" id="298394"/>
    <lineage>
        <taxon>Bacteria</taxon>
        <taxon>Pseudomonadati</taxon>
        <taxon>Pseudomonadota</taxon>
        <taxon>Gammaproteobacteria</taxon>
        <taxon>Thiotrichales</taxon>
        <taxon>Thiotrichaceae</taxon>
        <taxon>environmental samples</taxon>
    </lineage>
</organism>